<evidence type="ECO:0000256" key="3">
    <source>
        <dbReference type="ARBA" id="ARBA00020218"/>
    </source>
</evidence>
<feature type="compositionally biased region" description="Pro residues" evidence="5">
    <location>
        <begin position="50"/>
        <end position="69"/>
    </location>
</feature>
<evidence type="ECO:0000256" key="5">
    <source>
        <dbReference type="SAM" id="MobiDB-lite"/>
    </source>
</evidence>
<organism evidence="7 8">
    <name type="scientific">Hydrogenibacillus schlegelii</name>
    <name type="common">Bacillus schlegelii</name>
    <dbReference type="NCBI Taxonomy" id="1484"/>
    <lineage>
        <taxon>Bacteria</taxon>
        <taxon>Bacillati</taxon>
        <taxon>Bacillota</taxon>
        <taxon>Bacilli</taxon>
        <taxon>Bacillales</taxon>
        <taxon>Bacillales Family X. Incertae Sedis</taxon>
        <taxon>Hydrogenibacillus</taxon>
    </lineage>
</organism>
<dbReference type="InterPro" id="IPR000286">
    <property type="entry name" value="HDACs"/>
</dbReference>
<dbReference type="PANTHER" id="PTHR10625:SF10">
    <property type="entry name" value="HISTONE DEACETYLASE HDAC1"/>
    <property type="match status" value="1"/>
</dbReference>
<dbReference type="InterPro" id="IPR023696">
    <property type="entry name" value="Ureohydrolase_dom_sf"/>
</dbReference>
<dbReference type="GO" id="GO:0040029">
    <property type="term" value="P:epigenetic regulation of gene expression"/>
    <property type="evidence" value="ECO:0007669"/>
    <property type="project" value="TreeGrafter"/>
</dbReference>
<evidence type="ECO:0000256" key="4">
    <source>
        <dbReference type="ARBA" id="ARBA00022627"/>
    </source>
</evidence>
<evidence type="ECO:0000259" key="6">
    <source>
        <dbReference type="Pfam" id="PF00850"/>
    </source>
</evidence>
<dbReference type="EMBL" id="JAHHQF010000098">
    <property type="protein sequence ID" value="MBT9283459.1"/>
    <property type="molecule type" value="Genomic_DNA"/>
</dbReference>
<dbReference type="Pfam" id="PF00850">
    <property type="entry name" value="Hist_deacetyl"/>
    <property type="match status" value="1"/>
</dbReference>
<feature type="domain" description="Histone deacetylase" evidence="6">
    <location>
        <begin position="96"/>
        <end position="433"/>
    </location>
</feature>
<dbReference type="PRINTS" id="PR01270">
    <property type="entry name" value="HDASUPER"/>
</dbReference>
<dbReference type="InterPro" id="IPR037138">
    <property type="entry name" value="His_deacetylse_dom_sf"/>
</dbReference>
<comment type="similarity">
    <text evidence="2">Belongs to the histone deacetylase family.</text>
</comment>
<dbReference type="AlphaFoldDB" id="A0A947CYE9"/>
<comment type="pathway">
    <text evidence="1">Ketone degradation; acetoin degradation.</text>
</comment>
<dbReference type="PANTHER" id="PTHR10625">
    <property type="entry name" value="HISTONE DEACETYLASE HDAC1-RELATED"/>
    <property type="match status" value="1"/>
</dbReference>
<evidence type="ECO:0000313" key="7">
    <source>
        <dbReference type="EMBL" id="MBT9283459.1"/>
    </source>
</evidence>
<proteinExistence type="inferred from homology"/>
<dbReference type="Gene3D" id="3.40.800.20">
    <property type="entry name" value="Histone deacetylase domain"/>
    <property type="match status" value="2"/>
</dbReference>
<dbReference type="OrthoDB" id="9808367at2"/>
<protein>
    <recommendedName>
        <fullName evidence="3">Acetoin utilization protein AcuC</fullName>
    </recommendedName>
</protein>
<reference evidence="7" key="1">
    <citation type="journal article" date="2021" name="Microbiology">
        <title>Metagenomic Analysis of the Microbial Community in the Underground Coal Fire Area (Kemerovo Region, Russia) Revealed Predominance of Thermophilic Members of the Phyla Deinococcus-thermus, Aquificae, and Firmicutes.</title>
        <authorList>
            <person name="Kadnikov V."/>
            <person name="Mardanov A.V."/>
            <person name="Beletsky A.V."/>
            <person name="Karnachuk O.V."/>
            <person name="Ravin N.V."/>
        </authorList>
    </citation>
    <scope>NUCLEOTIDE SEQUENCE</scope>
    <source>
        <strain evidence="7">RBS10-49</strain>
    </source>
</reference>
<evidence type="ECO:0000256" key="2">
    <source>
        <dbReference type="ARBA" id="ARBA00005947"/>
    </source>
</evidence>
<feature type="compositionally biased region" description="Basic and acidic residues" evidence="5">
    <location>
        <begin position="1"/>
        <end position="14"/>
    </location>
</feature>
<comment type="caution">
    <text evidence="7">The sequence shown here is derived from an EMBL/GenBank/DDBJ whole genome shotgun (WGS) entry which is preliminary data.</text>
</comment>
<dbReference type="RefSeq" id="WP_082718308.1">
    <property type="nucleotide sequence ID" value="NZ_CBCSAS010000046.1"/>
</dbReference>
<dbReference type="GO" id="GO:0004407">
    <property type="term" value="F:histone deacetylase activity"/>
    <property type="evidence" value="ECO:0007669"/>
    <property type="project" value="TreeGrafter"/>
</dbReference>
<dbReference type="SUPFAM" id="SSF52768">
    <property type="entry name" value="Arginase/deacetylase"/>
    <property type="match status" value="1"/>
</dbReference>
<dbReference type="GO" id="GO:0045150">
    <property type="term" value="P:acetoin catabolic process"/>
    <property type="evidence" value="ECO:0007669"/>
    <property type="project" value="UniProtKB-KW"/>
</dbReference>
<evidence type="ECO:0000256" key="1">
    <source>
        <dbReference type="ARBA" id="ARBA00005101"/>
    </source>
</evidence>
<gene>
    <name evidence="7" type="ORF">KM312_12625</name>
</gene>
<feature type="region of interest" description="Disordered" evidence="5">
    <location>
        <begin position="1"/>
        <end position="70"/>
    </location>
</feature>
<name>A0A947CYE9_HYDSH</name>
<dbReference type="InterPro" id="IPR003085">
    <property type="entry name" value="AcuC"/>
</dbReference>
<dbReference type="Proteomes" id="UP000748108">
    <property type="component" value="Unassembled WGS sequence"/>
</dbReference>
<keyword evidence="4" id="KW-0006">Acetoin catabolism</keyword>
<sequence length="495" mass="54153">MRPSEDAGARETRPLRPPSPEPPSSRSGRTDPPGPNVGAPEPGGKAAPGPDGPPPAPFSPKPWPRPIWPARPVGSGGRAVLIHHPDLIRYRFHDEHPFDQRRLLLVLDLLEALGLVAPEERLAPDPSAWDEEPLLRVHGARYVEAVKAAGRGGRAGTPPLIPGTAGEGTEMAGAGDAAVDEVEAEPHTAPAPFSADDLLDYGLGTEDVPIFPGMHEVAFLTVVGALTGARYIMDHPGHHAVFLGGGLHHAFPHKASGFCIYNDAAVAIRYLLDRYDVRVLYIDTDAHHGDGVQAIFYREPRVMTVSIHETGRYLFPGTGHVTERGEGPAFGTKVNVPLEPFTEDDDYLAILERVLVAAFERFRPDVVVSQHGVDAHRYDPLTHLALSTRAYRAIPRLIHTLADTYAGGRWLALGGGGYDLFRVVPRAWTFLWAEAAHRPLVDAEVPAVFLDRWQKKAPVPLPRRLLDPPFPPIPRRKAIREKNAVVLKRVLEFLR</sequence>
<feature type="compositionally biased region" description="Low complexity" evidence="5">
    <location>
        <begin position="38"/>
        <end position="49"/>
    </location>
</feature>
<evidence type="ECO:0000313" key="8">
    <source>
        <dbReference type="Proteomes" id="UP000748108"/>
    </source>
</evidence>
<dbReference type="CDD" id="cd09994">
    <property type="entry name" value="HDAC_AcuC_like"/>
    <property type="match status" value="1"/>
</dbReference>
<accession>A0A947CYE9</accession>
<dbReference type="InterPro" id="IPR023801">
    <property type="entry name" value="His_deacetylse_dom"/>
</dbReference>